<feature type="domain" description="TonB C-terminal" evidence="5">
    <location>
        <begin position="45"/>
        <end position="138"/>
    </location>
</feature>
<dbReference type="InterPro" id="IPR006260">
    <property type="entry name" value="TonB/TolA_C"/>
</dbReference>
<evidence type="ECO:0000259" key="5">
    <source>
        <dbReference type="PROSITE" id="PS52015"/>
    </source>
</evidence>
<dbReference type="NCBIfam" id="TIGR01352">
    <property type="entry name" value="tonB_Cterm"/>
    <property type="match status" value="1"/>
</dbReference>
<comment type="subcellular location">
    <subcellularLocation>
        <location evidence="1">Membrane</location>
        <topology evidence="1">Single-pass membrane protein</topology>
    </subcellularLocation>
</comment>
<keyword evidence="3" id="KW-1133">Transmembrane helix</keyword>
<evidence type="ECO:0000256" key="3">
    <source>
        <dbReference type="ARBA" id="ARBA00022989"/>
    </source>
</evidence>
<dbReference type="EMBL" id="CP034670">
    <property type="protein sequence ID" value="AZR59813.1"/>
    <property type="molecule type" value="Genomic_DNA"/>
</dbReference>
<dbReference type="PROSITE" id="PS51257">
    <property type="entry name" value="PROKAR_LIPOPROTEIN"/>
    <property type="match status" value="1"/>
</dbReference>
<dbReference type="Proteomes" id="UP000282435">
    <property type="component" value="Chromosome"/>
</dbReference>
<dbReference type="OrthoDB" id="8724624at2"/>
<name>A0A3S9SJU1_EIKCO</name>
<dbReference type="EMBL" id="CP034670">
    <property type="protein sequence ID" value="AZR59801.1"/>
    <property type="molecule type" value="Genomic_DNA"/>
</dbReference>
<dbReference type="AlphaFoldDB" id="A0A3S9SJU1"/>
<evidence type="ECO:0000313" key="8">
    <source>
        <dbReference type="Proteomes" id="UP000282435"/>
    </source>
</evidence>
<gene>
    <name evidence="6" type="ORF">ELB75_07060</name>
    <name evidence="7" type="ORF">ELB75_07125</name>
</gene>
<dbReference type="GO" id="GO:0016020">
    <property type="term" value="C:membrane"/>
    <property type="evidence" value="ECO:0007669"/>
    <property type="project" value="UniProtKB-SubCell"/>
</dbReference>
<evidence type="ECO:0000313" key="7">
    <source>
        <dbReference type="EMBL" id="AZR59813.1"/>
    </source>
</evidence>
<keyword evidence="2" id="KW-0812">Transmembrane</keyword>
<keyword evidence="4" id="KW-0472">Membrane</keyword>
<dbReference type="Pfam" id="PF03544">
    <property type="entry name" value="TonB_C"/>
    <property type="match status" value="1"/>
</dbReference>
<reference evidence="6 8" key="1">
    <citation type="submission" date="2018-12" db="EMBL/GenBank/DDBJ databases">
        <title>Genome sequencing of Eikenella corrodens KCOM 3110 (= JS217).</title>
        <authorList>
            <person name="Koo J.-K."/>
            <person name="Park S.-N."/>
            <person name="Lim Y.K."/>
        </authorList>
    </citation>
    <scope>NUCLEOTIDE SEQUENCE [LARGE SCALE GENOMIC DNA]</scope>
    <source>
        <strain evidence="6 8">KCOM 3110</strain>
    </source>
</reference>
<evidence type="ECO:0000256" key="2">
    <source>
        <dbReference type="ARBA" id="ARBA00022692"/>
    </source>
</evidence>
<evidence type="ECO:0000256" key="4">
    <source>
        <dbReference type="ARBA" id="ARBA00023136"/>
    </source>
</evidence>
<evidence type="ECO:0000313" key="6">
    <source>
        <dbReference type="EMBL" id="AZR59801.1"/>
    </source>
</evidence>
<dbReference type="SUPFAM" id="SSF74653">
    <property type="entry name" value="TolA/TonB C-terminal domain"/>
    <property type="match status" value="1"/>
</dbReference>
<proteinExistence type="predicted"/>
<dbReference type="InterPro" id="IPR037682">
    <property type="entry name" value="TonB_C"/>
</dbReference>
<organism evidence="6 8">
    <name type="scientific">Eikenella corrodens</name>
    <dbReference type="NCBI Taxonomy" id="539"/>
    <lineage>
        <taxon>Bacteria</taxon>
        <taxon>Pseudomonadati</taxon>
        <taxon>Pseudomonadota</taxon>
        <taxon>Betaproteobacteria</taxon>
        <taxon>Neisseriales</taxon>
        <taxon>Neisseriaceae</taxon>
        <taxon>Eikenella</taxon>
    </lineage>
</organism>
<dbReference type="Gene3D" id="3.30.1150.10">
    <property type="match status" value="1"/>
</dbReference>
<evidence type="ECO:0000256" key="1">
    <source>
        <dbReference type="ARBA" id="ARBA00004167"/>
    </source>
</evidence>
<dbReference type="GO" id="GO:0055085">
    <property type="term" value="P:transmembrane transport"/>
    <property type="evidence" value="ECO:0007669"/>
    <property type="project" value="InterPro"/>
</dbReference>
<sequence length="138" mass="15090">MRNPTLILVALAMLAAGCTRQEAQNAYRQSAQSVTEGIQEFTFSGKSREAEPIGSIQAEYPESARYQGQEGTVWLVVKTNVLTGPPQEVKLGRTSGFKSLDDAAIAAAKRHRFRPALSAAGMMIESEIDVPVDFYLKR</sequence>
<dbReference type="RefSeq" id="WP_126983323.1">
    <property type="nucleotide sequence ID" value="NZ_CP034670.1"/>
</dbReference>
<accession>A0A3S9SJU1</accession>
<dbReference type="PROSITE" id="PS52015">
    <property type="entry name" value="TONB_CTD"/>
    <property type="match status" value="1"/>
</dbReference>
<protein>
    <submittedName>
        <fullName evidence="6">Energy transducer TonB</fullName>
    </submittedName>
</protein>